<keyword evidence="2" id="KW-1185">Reference proteome</keyword>
<name>A0A4V4U8X1_9SPHN</name>
<evidence type="ECO:0000313" key="1">
    <source>
        <dbReference type="EMBL" id="TIX51657.1"/>
    </source>
</evidence>
<dbReference type="Proteomes" id="UP000309389">
    <property type="component" value="Unassembled WGS sequence"/>
</dbReference>
<dbReference type="EMBL" id="SSHH01000001">
    <property type="protein sequence ID" value="TIX51657.1"/>
    <property type="molecule type" value="Genomic_DNA"/>
</dbReference>
<dbReference type="AlphaFoldDB" id="A0A4V4U8X1"/>
<proteinExistence type="predicted"/>
<accession>A0A4V4U8X1</accession>
<reference evidence="1 2" key="1">
    <citation type="submission" date="2019-04" db="EMBL/GenBank/DDBJ databases">
        <title>Altererythrobacter aquimixticola sp. nov., isolated from sediment of junction between the ocean and a freshwater spring.</title>
        <authorList>
            <person name="Yoon J.-H."/>
        </authorList>
    </citation>
    <scope>NUCLEOTIDE SEQUENCE [LARGE SCALE GENOMIC DNA]</scope>
    <source>
        <strain evidence="1 2">SSKS-13</strain>
    </source>
</reference>
<gene>
    <name evidence="1" type="ORF">E5222_04185</name>
</gene>
<comment type="caution">
    <text evidence="1">The sequence shown here is derived from an EMBL/GenBank/DDBJ whole genome shotgun (WGS) entry which is preliminary data.</text>
</comment>
<sequence length="110" mass="12219">MGDPLFLPKGQAEIGEILRILRCENGITLLLQVDRKKGDGLLLAGAREPKWKNYIVTGEAESRRNACGNGMSFLRGNKLLSDKRVLPLLNAVFGEILPISPYFILRTILI</sequence>
<evidence type="ECO:0000313" key="2">
    <source>
        <dbReference type="Proteomes" id="UP000309389"/>
    </source>
</evidence>
<protein>
    <submittedName>
        <fullName evidence="1">Uncharacterized protein</fullName>
    </submittedName>
</protein>
<organism evidence="1 2">
    <name type="scientific">Alteraurantiacibacter aquimixticola</name>
    <dbReference type="NCBI Taxonomy" id="2489173"/>
    <lineage>
        <taxon>Bacteria</taxon>
        <taxon>Pseudomonadati</taxon>
        <taxon>Pseudomonadota</taxon>
        <taxon>Alphaproteobacteria</taxon>
        <taxon>Sphingomonadales</taxon>
        <taxon>Erythrobacteraceae</taxon>
        <taxon>Alteraurantiacibacter</taxon>
    </lineage>
</organism>
<dbReference type="RefSeq" id="WP_136692443.1">
    <property type="nucleotide sequence ID" value="NZ_SSHH01000001.1"/>
</dbReference>